<sequence>MIASMILNNLFSNSIRSNTRLIDAHLNELQYLYINDNLQLPYSDDYNSWEVTINSYTERESTIVLIEAFNRNINKTITKRIVEN</sequence>
<keyword evidence="2" id="KW-1185">Reference proteome</keyword>
<gene>
    <name evidence="1" type="ORF">GCM10022291_13250</name>
</gene>
<comment type="caution">
    <text evidence="1">The sequence shown here is derived from an EMBL/GenBank/DDBJ whole genome shotgun (WGS) entry which is preliminary data.</text>
</comment>
<dbReference type="EMBL" id="BAABCA010000002">
    <property type="protein sequence ID" value="GAA4234248.1"/>
    <property type="molecule type" value="Genomic_DNA"/>
</dbReference>
<protein>
    <submittedName>
        <fullName evidence="1">Uncharacterized protein</fullName>
    </submittedName>
</protein>
<proteinExistence type="predicted"/>
<reference evidence="2" key="1">
    <citation type="journal article" date="2019" name="Int. J. Syst. Evol. Microbiol.">
        <title>The Global Catalogue of Microorganisms (GCM) 10K type strain sequencing project: providing services to taxonomists for standard genome sequencing and annotation.</title>
        <authorList>
            <consortium name="The Broad Institute Genomics Platform"/>
            <consortium name="The Broad Institute Genome Sequencing Center for Infectious Disease"/>
            <person name="Wu L."/>
            <person name="Ma J."/>
        </authorList>
    </citation>
    <scope>NUCLEOTIDE SEQUENCE [LARGE SCALE GENOMIC DNA]</scope>
    <source>
        <strain evidence="2">JCM 17630</strain>
    </source>
</reference>
<dbReference type="Proteomes" id="UP001501496">
    <property type="component" value="Unassembled WGS sequence"/>
</dbReference>
<organism evidence="1 2">
    <name type="scientific">Postechiella marina</name>
    <dbReference type="NCBI Taxonomy" id="943941"/>
    <lineage>
        <taxon>Bacteria</taxon>
        <taxon>Pseudomonadati</taxon>
        <taxon>Bacteroidota</taxon>
        <taxon>Flavobacteriia</taxon>
        <taxon>Flavobacteriales</taxon>
        <taxon>Flavobacteriaceae</taxon>
        <taxon>Postechiella</taxon>
    </lineage>
</organism>
<evidence type="ECO:0000313" key="1">
    <source>
        <dbReference type="EMBL" id="GAA4234248.1"/>
    </source>
</evidence>
<evidence type="ECO:0000313" key="2">
    <source>
        <dbReference type="Proteomes" id="UP001501496"/>
    </source>
</evidence>
<accession>A0ABP8C5V5</accession>
<name>A0ABP8C5V5_9FLAO</name>